<dbReference type="EMBL" id="LAZR01053460">
    <property type="protein sequence ID" value="KKK80693.1"/>
    <property type="molecule type" value="Genomic_DNA"/>
</dbReference>
<evidence type="ECO:0000313" key="4">
    <source>
        <dbReference type="EMBL" id="KKK80693.1"/>
    </source>
</evidence>
<dbReference type="SUPFAM" id="SSF53335">
    <property type="entry name" value="S-adenosyl-L-methionine-dependent methyltransferases"/>
    <property type="match status" value="1"/>
</dbReference>
<dbReference type="GO" id="GO:0032259">
    <property type="term" value="P:methylation"/>
    <property type="evidence" value="ECO:0007669"/>
    <property type="project" value="UniProtKB-KW"/>
</dbReference>
<organism evidence="4">
    <name type="scientific">marine sediment metagenome</name>
    <dbReference type="NCBI Taxonomy" id="412755"/>
    <lineage>
        <taxon>unclassified sequences</taxon>
        <taxon>metagenomes</taxon>
        <taxon>ecological metagenomes</taxon>
    </lineage>
</organism>
<evidence type="ECO:0000256" key="2">
    <source>
        <dbReference type="ARBA" id="ARBA00022679"/>
    </source>
</evidence>
<keyword evidence="3" id="KW-0949">S-adenosyl-L-methionine</keyword>
<evidence type="ECO:0000256" key="3">
    <source>
        <dbReference type="ARBA" id="ARBA00022691"/>
    </source>
</evidence>
<keyword evidence="2" id="KW-0808">Transferase</keyword>
<dbReference type="GO" id="GO:0008168">
    <property type="term" value="F:methyltransferase activity"/>
    <property type="evidence" value="ECO:0007669"/>
    <property type="project" value="UniProtKB-KW"/>
</dbReference>
<evidence type="ECO:0008006" key="5">
    <source>
        <dbReference type="Google" id="ProtNLM"/>
    </source>
</evidence>
<accession>A0A0F8YGV7</accession>
<sequence>MPSLWAEVCVSKPLLLDLFCGAGGAAMGYHRAGFDVVGVDHKPQKRYPFEFIQADAMTFPLDGFDVIHASPPCQRFSDLKDMHNALPHGDLLTPTRARLRVADAPYVIENVEGAPMENYIVLCGTAFGLGAADAELRRHRRFEIEPPTLMVPPCVHRQRARVIGVYGGHGRDRRRKVKTQDFTTEQRREAMGIDWMTGDELSQAIPPAYTEYIGRQLMRAL</sequence>
<dbReference type="Gene3D" id="3.40.50.150">
    <property type="entry name" value="Vaccinia Virus protein VP39"/>
    <property type="match status" value="1"/>
</dbReference>
<dbReference type="InterPro" id="IPR018117">
    <property type="entry name" value="C5_DNA_meth_AS"/>
</dbReference>
<comment type="caution">
    <text evidence="4">The sequence shown here is derived from an EMBL/GenBank/DDBJ whole genome shotgun (WGS) entry which is preliminary data.</text>
</comment>
<proteinExistence type="predicted"/>
<gene>
    <name evidence="4" type="ORF">LCGC14_2820940</name>
</gene>
<keyword evidence="1" id="KW-0489">Methyltransferase</keyword>
<dbReference type="InterPro" id="IPR001525">
    <property type="entry name" value="C5_MeTfrase"/>
</dbReference>
<protein>
    <recommendedName>
        <fullName evidence="5">DNA (cytosine-5-)-methyltransferase</fullName>
    </recommendedName>
</protein>
<dbReference type="PROSITE" id="PS00094">
    <property type="entry name" value="C5_MTASE_1"/>
    <property type="match status" value="1"/>
</dbReference>
<evidence type="ECO:0000256" key="1">
    <source>
        <dbReference type="ARBA" id="ARBA00022603"/>
    </source>
</evidence>
<name>A0A0F8YGV7_9ZZZZ</name>
<reference evidence="4" key="1">
    <citation type="journal article" date="2015" name="Nature">
        <title>Complex archaea that bridge the gap between prokaryotes and eukaryotes.</title>
        <authorList>
            <person name="Spang A."/>
            <person name="Saw J.H."/>
            <person name="Jorgensen S.L."/>
            <person name="Zaremba-Niedzwiedzka K."/>
            <person name="Martijn J."/>
            <person name="Lind A.E."/>
            <person name="van Eijk R."/>
            <person name="Schleper C."/>
            <person name="Guy L."/>
            <person name="Ettema T.J."/>
        </authorList>
    </citation>
    <scope>NUCLEOTIDE SEQUENCE</scope>
</reference>
<dbReference type="AlphaFoldDB" id="A0A0F8YGV7"/>
<dbReference type="Pfam" id="PF00145">
    <property type="entry name" value="DNA_methylase"/>
    <property type="match status" value="1"/>
</dbReference>
<dbReference type="InterPro" id="IPR029063">
    <property type="entry name" value="SAM-dependent_MTases_sf"/>
</dbReference>